<name>A0ABQ9EDM1_TEGGR</name>
<feature type="domain" description="Chitin-binding type-2" evidence="7">
    <location>
        <begin position="76"/>
        <end position="131"/>
    </location>
</feature>
<dbReference type="PROSITE" id="PS50940">
    <property type="entry name" value="CHIT_BIND_II"/>
    <property type="match status" value="1"/>
</dbReference>
<evidence type="ECO:0000313" key="9">
    <source>
        <dbReference type="Proteomes" id="UP001217089"/>
    </source>
</evidence>
<reference evidence="8 9" key="1">
    <citation type="submission" date="2022-12" db="EMBL/GenBank/DDBJ databases">
        <title>Chromosome-level genome of Tegillarca granosa.</title>
        <authorList>
            <person name="Kim J."/>
        </authorList>
    </citation>
    <scope>NUCLEOTIDE SEQUENCE [LARGE SCALE GENOMIC DNA]</scope>
    <source>
        <strain evidence="8">Teg-2019</strain>
        <tissue evidence="8">Adductor muscle</tissue>
    </source>
</reference>
<feature type="signal peptide" evidence="6">
    <location>
        <begin position="1"/>
        <end position="19"/>
    </location>
</feature>
<gene>
    <name evidence="8" type="ORF">KUTeg_020649</name>
</gene>
<keyword evidence="1" id="KW-0147">Chitin-binding</keyword>
<dbReference type="Gene3D" id="2.170.140.10">
    <property type="entry name" value="Chitin binding domain"/>
    <property type="match status" value="1"/>
</dbReference>
<feature type="chain" id="PRO_5045753552" description="Chitin-binding type-2 domain-containing protein" evidence="6">
    <location>
        <begin position="20"/>
        <end position="132"/>
    </location>
</feature>
<evidence type="ECO:0000256" key="5">
    <source>
        <dbReference type="ARBA" id="ARBA00023180"/>
    </source>
</evidence>
<dbReference type="InterPro" id="IPR002557">
    <property type="entry name" value="Chitin-bd_dom"/>
</dbReference>
<proteinExistence type="predicted"/>
<evidence type="ECO:0000259" key="7">
    <source>
        <dbReference type="PROSITE" id="PS50940"/>
    </source>
</evidence>
<comment type="caution">
    <text evidence="8">The sequence shown here is derived from an EMBL/GenBank/DDBJ whole genome shotgun (WGS) entry which is preliminary data.</text>
</comment>
<dbReference type="InterPro" id="IPR036508">
    <property type="entry name" value="Chitin-bd_dom_sf"/>
</dbReference>
<dbReference type="InterPro" id="IPR051940">
    <property type="entry name" value="Chitin_bind-dev_reg"/>
</dbReference>
<evidence type="ECO:0000256" key="6">
    <source>
        <dbReference type="SAM" id="SignalP"/>
    </source>
</evidence>
<organism evidence="8 9">
    <name type="scientific">Tegillarca granosa</name>
    <name type="common">Malaysian cockle</name>
    <name type="synonym">Anadara granosa</name>
    <dbReference type="NCBI Taxonomy" id="220873"/>
    <lineage>
        <taxon>Eukaryota</taxon>
        <taxon>Metazoa</taxon>
        <taxon>Spiralia</taxon>
        <taxon>Lophotrochozoa</taxon>
        <taxon>Mollusca</taxon>
        <taxon>Bivalvia</taxon>
        <taxon>Autobranchia</taxon>
        <taxon>Pteriomorphia</taxon>
        <taxon>Arcoida</taxon>
        <taxon>Arcoidea</taxon>
        <taxon>Arcidae</taxon>
        <taxon>Tegillarca</taxon>
    </lineage>
</organism>
<dbReference type="SUPFAM" id="SSF57625">
    <property type="entry name" value="Invertebrate chitin-binding proteins"/>
    <property type="match status" value="2"/>
</dbReference>
<dbReference type="EMBL" id="JARBDR010000918">
    <property type="protein sequence ID" value="KAJ8301662.1"/>
    <property type="molecule type" value="Genomic_DNA"/>
</dbReference>
<keyword evidence="2 6" id="KW-0732">Signal</keyword>
<evidence type="ECO:0000256" key="4">
    <source>
        <dbReference type="ARBA" id="ARBA00023157"/>
    </source>
</evidence>
<dbReference type="PANTHER" id="PTHR23301">
    <property type="entry name" value="CHITIN BINDING PERITROPHIN-A"/>
    <property type="match status" value="1"/>
</dbReference>
<dbReference type="Pfam" id="PF01607">
    <property type="entry name" value="CBM_14"/>
    <property type="match status" value="2"/>
</dbReference>
<evidence type="ECO:0000256" key="3">
    <source>
        <dbReference type="ARBA" id="ARBA00022737"/>
    </source>
</evidence>
<evidence type="ECO:0000256" key="1">
    <source>
        <dbReference type="ARBA" id="ARBA00022669"/>
    </source>
</evidence>
<sequence length="132" mass="14670">MVFFFTCIWIFFMISKSSGQIKGCITNCTGVPDGNYPSCISCEVYAACSGGRIIDNMPCPAGLKWNDQLKRYNPCASSCIGKTNGNYQSCRSCDTYISCSNGYMYEMPCPVGLVWDDNDKRCEWTSTTCTNI</sequence>
<keyword evidence="5" id="KW-0325">Glycoprotein</keyword>
<keyword evidence="9" id="KW-1185">Reference proteome</keyword>
<evidence type="ECO:0000313" key="8">
    <source>
        <dbReference type="EMBL" id="KAJ8301662.1"/>
    </source>
</evidence>
<dbReference type="SMART" id="SM00494">
    <property type="entry name" value="ChtBD2"/>
    <property type="match status" value="2"/>
</dbReference>
<keyword evidence="3" id="KW-0677">Repeat</keyword>
<dbReference type="PANTHER" id="PTHR23301:SF0">
    <property type="entry name" value="CHITIN-BINDING TYPE-2 DOMAIN-CONTAINING PROTEIN-RELATED"/>
    <property type="match status" value="1"/>
</dbReference>
<accession>A0ABQ9EDM1</accession>
<keyword evidence="4" id="KW-1015">Disulfide bond</keyword>
<protein>
    <recommendedName>
        <fullName evidence="7">Chitin-binding type-2 domain-containing protein</fullName>
    </recommendedName>
</protein>
<dbReference type="Proteomes" id="UP001217089">
    <property type="component" value="Unassembled WGS sequence"/>
</dbReference>
<evidence type="ECO:0000256" key="2">
    <source>
        <dbReference type="ARBA" id="ARBA00022729"/>
    </source>
</evidence>